<dbReference type="Pfam" id="PF02348">
    <property type="entry name" value="CTP_transf_3"/>
    <property type="match status" value="1"/>
</dbReference>
<dbReference type="SUPFAM" id="SSF53448">
    <property type="entry name" value="Nucleotide-diphospho-sugar transferases"/>
    <property type="match status" value="1"/>
</dbReference>
<evidence type="ECO:0000313" key="1">
    <source>
        <dbReference type="EMBL" id="SDP61427.1"/>
    </source>
</evidence>
<dbReference type="InterPro" id="IPR003329">
    <property type="entry name" value="Cytidylyl_trans"/>
</dbReference>
<dbReference type="InterPro" id="IPR020039">
    <property type="entry name" value="PseF"/>
</dbReference>
<dbReference type="Proteomes" id="UP000198646">
    <property type="component" value="Unassembled WGS sequence"/>
</dbReference>
<reference evidence="1 2" key="1">
    <citation type="submission" date="2016-10" db="EMBL/GenBank/DDBJ databases">
        <authorList>
            <person name="Varghese N."/>
            <person name="Submissions S."/>
        </authorList>
    </citation>
    <scope>NUCLEOTIDE SEQUENCE [LARGE SCALE GENOMIC DNA]</scope>
    <source>
        <strain evidence="1 2">DSM 17584</strain>
    </source>
</reference>
<dbReference type="GO" id="GO:0016779">
    <property type="term" value="F:nucleotidyltransferase activity"/>
    <property type="evidence" value="ECO:0007669"/>
    <property type="project" value="UniProtKB-KW"/>
</dbReference>
<dbReference type="NCBIfam" id="TIGR03584">
    <property type="entry name" value="PseF"/>
    <property type="match status" value="1"/>
</dbReference>
<dbReference type="EMBL" id="FNJD01000023">
    <property type="protein sequence ID" value="SDP61427.1"/>
    <property type="molecule type" value="Genomic_DNA"/>
</dbReference>
<name>A0ABY0SU99_9RHOB</name>
<dbReference type="CDD" id="cd02513">
    <property type="entry name" value="CMP-NeuAc_Synthase"/>
    <property type="match status" value="1"/>
</dbReference>
<organism evidence="1 2">
    <name type="scientific">Sulfitobacter litoralis</name>
    <dbReference type="NCBI Taxonomy" id="335975"/>
    <lineage>
        <taxon>Bacteria</taxon>
        <taxon>Pseudomonadati</taxon>
        <taxon>Pseudomonadota</taxon>
        <taxon>Alphaproteobacteria</taxon>
        <taxon>Rhodobacterales</taxon>
        <taxon>Roseobacteraceae</taxon>
        <taxon>Sulfitobacter</taxon>
    </lineage>
</organism>
<dbReference type="InterPro" id="IPR029044">
    <property type="entry name" value="Nucleotide-diphossugar_trans"/>
</dbReference>
<proteinExistence type="predicted"/>
<dbReference type="Gene3D" id="3.90.550.10">
    <property type="entry name" value="Spore Coat Polysaccharide Biosynthesis Protein SpsA, Chain A"/>
    <property type="match status" value="1"/>
</dbReference>
<protein>
    <submittedName>
        <fullName evidence="1">Pseudaminic acid cytidylyltransferase</fullName>
    </submittedName>
</protein>
<sequence length="214" mass="24347">MIGWAIEAAHRSGCFDHVIVSTDDAEIAEIARDFDALCPFVRPQNLADDFTPLVPVVRHALTETMAGLGAVDHVCCILPTAPLMRSTDLRDCYDVLQAGRNTYVLPVTSFPYPIQRAVKKLHDGRITMFEPDHYLTRSQDLEEAFHDAGQFYWASTETWMLKDQLFDKDAFGFEIPRSYVQDIDTMEDWHYAEMQFLLLNQLKAATLGHDQEGC</sequence>
<gene>
    <name evidence="1" type="ORF">SAMN04488512_1236</name>
</gene>
<keyword evidence="2" id="KW-1185">Reference proteome</keyword>
<dbReference type="InterPro" id="IPR050793">
    <property type="entry name" value="CMP-NeuNAc_synthase"/>
</dbReference>
<keyword evidence="1" id="KW-0808">Transferase</keyword>
<evidence type="ECO:0000313" key="2">
    <source>
        <dbReference type="Proteomes" id="UP000198646"/>
    </source>
</evidence>
<accession>A0ABY0SU99</accession>
<dbReference type="PANTHER" id="PTHR21485">
    <property type="entry name" value="HAD SUPERFAMILY MEMBERS CMAS AND KDSC"/>
    <property type="match status" value="1"/>
</dbReference>
<keyword evidence="1" id="KW-0548">Nucleotidyltransferase</keyword>
<dbReference type="PANTHER" id="PTHR21485:SF6">
    <property type="entry name" value="N-ACYLNEURAMINATE CYTIDYLYLTRANSFERASE-RELATED"/>
    <property type="match status" value="1"/>
</dbReference>
<comment type="caution">
    <text evidence="1">The sequence shown here is derived from an EMBL/GenBank/DDBJ whole genome shotgun (WGS) entry which is preliminary data.</text>
</comment>